<organism evidence="2 3">
    <name type="scientific">Marmota monax</name>
    <name type="common">Woodchuck</name>
    <dbReference type="NCBI Taxonomy" id="9995"/>
    <lineage>
        <taxon>Eukaryota</taxon>
        <taxon>Metazoa</taxon>
        <taxon>Chordata</taxon>
        <taxon>Craniata</taxon>
        <taxon>Vertebrata</taxon>
        <taxon>Euteleostomi</taxon>
        <taxon>Mammalia</taxon>
        <taxon>Eutheria</taxon>
        <taxon>Euarchontoglires</taxon>
        <taxon>Glires</taxon>
        <taxon>Rodentia</taxon>
        <taxon>Sciuromorpha</taxon>
        <taxon>Sciuridae</taxon>
        <taxon>Xerinae</taxon>
        <taxon>Marmotini</taxon>
        <taxon>Marmota</taxon>
    </lineage>
</organism>
<dbReference type="Proteomes" id="UP000335636">
    <property type="component" value="Unassembled WGS sequence"/>
</dbReference>
<dbReference type="GO" id="GO:0044818">
    <property type="term" value="P:mitotic G2/M transition checkpoint"/>
    <property type="evidence" value="ECO:0007669"/>
    <property type="project" value="TreeGrafter"/>
</dbReference>
<gene>
    <name evidence="2" type="ORF">MONAX_5E003060</name>
</gene>
<keyword evidence="3" id="KW-1185">Reference proteome</keyword>
<sequence length="190" mass="21132">MDYCYGTKRADQEIQPGGLSLYERKPESIENFELSSGFILDMGMAQEKMEVDLELPPNSTTSDGNALRIANSVPLINGFGDNSQLFLPSPIRTSASRLHQIKQEEGMDVVNKEAMHEREVHTAIQISQSWEDSLNLNDDDLDTPSTVKSIDLIPVSQAASLTKWIGKIKYHLMISQDTANIHPVTLPSCQ</sequence>
<evidence type="ECO:0000313" key="2">
    <source>
        <dbReference type="EMBL" id="VTJ74507.1"/>
    </source>
</evidence>
<protein>
    <submittedName>
        <fullName evidence="2">Uncharacterized protein</fullName>
    </submittedName>
</protein>
<comment type="similarity">
    <text evidence="1">Belongs to the FAM122 family.</text>
</comment>
<evidence type="ECO:0000256" key="1">
    <source>
        <dbReference type="ARBA" id="ARBA00006725"/>
    </source>
</evidence>
<accession>A0A5E4BY07</accession>
<dbReference type="GO" id="GO:0005634">
    <property type="term" value="C:nucleus"/>
    <property type="evidence" value="ECO:0007669"/>
    <property type="project" value="TreeGrafter"/>
</dbReference>
<evidence type="ECO:0000313" key="3">
    <source>
        <dbReference type="Proteomes" id="UP000335636"/>
    </source>
</evidence>
<name>A0A5E4BY07_MARMO</name>
<dbReference type="AlphaFoldDB" id="A0A5E4BY07"/>
<dbReference type="GO" id="GO:0005737">
    <property type="term" value="C:cytoplasm"/>
    <property type="evidence" value="ECO:0007669"/>
    <property type="project" value="TreeGrafter"/>
</dbReference>
<proteinExistence type="inferred from homology"/>
<comment type="caution">
    <text evidence="2">The sequence shown here is derived from an EMBL/GenBank/DDBJ whole genome shotgun (WGS) entry which is preliminary data.</text>
</comment>
<dbReference type="PANTHER" id="PTHR22227:SF3">
    <property type="entry name" value="PABIR FAMILY MEMBER 1"/>
    <property type="match status" value="1"/>
</dbReference>
<dbReference type="InterPro" id="IPR026716">
    <property type="entry name" value="PBIR1/2/3"/>
</dbReference>
<reference evidence="2" key="1">
    <citation type="submission" date="2019-04" db="EMBL/GenBank/DDBJ databases">
        <authorList>
            <person name="Alioto T."/>
            <person name="Alioto T."/>
        </authorList>
    </citation>
    <scope>NUCLEOTIDE SEQUENCE [LARGE SCALE GENOMIC DNA]</scope>
</reference>
<dbReference type="EMBL" id="CABDUW010000746">
    <property type="protein sequence ID" value="VTJ74507.1"/>
    <property type="molecule type" value="Genomic_DNA"/>
</dbReference>
<dbReference type="PANTHER" id="PTHR22227">
    <property type="entry name" value="FAMILY WITH SEQUENCE SIMILARITY 122B ISOFORM X1"/>
    <property type="match status" value="1"/>
</dbReference>
<dbReference type="GO" id="GO:0004865">
    <property type="term" value="F:protein serine/threonine phosphatase inhibitor activity"/>
    <property type="evidence" value="ECO:0007669"/>
    <property type="project" value="InterPro"/>
</dbReference>